<dbReference type="AlphaFoldDB" id="A0A4P9ZKV8"/>
<name>A0A4P9ZKV8_9FUNG</name>
<gene>
    <name evidence="1" type="ORF">BJ085DRAFT_39639</name>
</gene>
<proteinExistence type="predicted"/>
<organism evidence="1 2">
    <name type="scientific">Dimargaris cristalligena</name>
    <dbReference type="NCBI Taxonomy" id="215637"/>
    <lineage>
        <taxon>Eukaryota</taxon>
        <taxon>Fungi</taxon>
        <taxon>Fungi incertae sedis</taxon>
        <taxon>Zoopagomycota</taxon>
        <taxon>Kickxellomycotina</taxon>
        <taxon>Dimargaritomycetes</taxon>
        <taxon>Dimargaritales</taxon>
        <taxon>Dimargaritaceae</taxon>
        <taxon>Dimargaris</taxon>
    </lineage>
</organism>
<dbReference type="Proteomes" id="UP000268162">
    <property type="component" value="Unassembled WGS sequence"/>
</dbReference>
<sequence length="84" mass="8996">MDSTRQYYDLIILPTMKLQSAAALTLVFVLATVAQVHSSAPAMTHSPQLAKRGFRSAAVKVGGAYLGYKAAGAGIKMLRENKKN</sequence>
<evidence type="ECO:0000313" key="1">
    <source>
        <dbReference type="EMBL" id="RKP33904.1"/>
    </source>
</evidence>
<reference evidence="2" key="1">
    <citation type="journal article" date="2018" name="Nat. Microbiol.">
        <title>Leveraging single-cell genomics to expand the fungal tree of life.</title>
        <authorList>
            <person name="Ahrendt S.R."/>
            <person name="Quandt C.A."/>
            <person name="Ciobanu D."/>
            <person name="Clum A."/>
            <person name="Salamov A."/>
            <person name="Andreopoulos B."/>
            <person name="Cheng J.F."/>
            <person name="Woyke T."/>
            <person name="Pelin A."/>
            <person name="Henrissat B."/>
            <person name="Reynolds N.K."/>
            <person name="Benny G.L."/>
            <person name="Smith M.E."/>
            <person name="James T.Y."/>
            <person name="Grigoriev I.V."/>
        </authorList>
    </citation>
    <scope>NUCLEOTIDE SEQUENCE [LARGE SCALE GENOMIC DNA]</scope>
    <source>
        <strain evidence="2">RSA 468</strain>
    </source>
</reference>
<accession>A0A4P9ZKV8</accession>
<protein>
    <submittedName>
        <fullName evidence="1">Uncharacterized protein</fullName>
    </submittedName>
</protein>
<dbReference type="EMBL" id="ML003475">
    <property type="protein sequence ID" value="RKP33904.1"/>
    <property type="molecule type" value="Genomic_DNA"/>
</dbReference>
<evidence type="ECO:0000313" key="2">
    <source>
        <dbReference type="Proteomes" id="UP000268162"/>
    </source>
</evidence>
<keyword evidence="2" id="KW-1185">Reference proteome</keyword>